<keyword evidence="4 8" id="KW-0479">Metal-binding</keyword>
<evidence type="ECO:0000256" key="7">
    <source>
        <dbReference type="ARBA" id="ARBA00023033"/>
    </source>
</evidence>
<name>A0A423WHK8_CYTCH</name>
<keyword evidence="3 8" id="KW-0349">Heme</keyword>
<feature type="compositionally biased region" description="Basic and acidic residues" evidence="9">
    <location>
        <begin position="267"/>
        <end position="282"/>
    </location>
</feature>
<dbReference type="CDD" id="cd11041">
    <property type="entry name" value="CYP503A1-like"/>
    <property type="match status" value="1"/>
</dbReference>
<dbReference type="InterPro" id="IPR036396">
    <property type="entry name" value="Cyt_P450_sf"/>
</dbReference>
<dbReference type="Pfam" id="PF00067">
    <property type="entry name" value="p450"/>
    <property type="match status" value="1"/>
</dbReference>
<dbReference type="PANTHER" id="PTHR46206">
    <property type="entry name" value="CYTOCHROME P450"/>
    <property type="match status" value="1"/>
</dbReference>
<keyword evidence="6 8" id="KW-0408">Iron</keyword>
<dbReference type="STRING" id="252740.A0A423WHK8"/>
<reference evidence="11 12" key="1">
    <citation type="submission" date="2015-09" db="EMBL/GenBank/DDBJ databases">
        <title>Host preference determinants of Valsa canker pathogens revealed by comparative genomics.</title>
        <authorList>
            <person name="Yin Z."/>
            <person name="Huang L."/>
        </authorList>
    </citation>
    <scope>NUCLEOTIDE SEQUENCE [LARGE SCALE GENOMIC DNA]</scope>
    <source>
        <strain evidence="11 12">YSFL</strain>
    </source>
</reference>
<dbReference type="GO" id="GO:0004497">
    <property type="term" value="F:monooxygenase activity"/>
    <property type="evidence" value="ECO:0007669"/>
    <property type="project" value="UniProtKB-KW"/>
</dbReference>
<comment type="similarity">
    <text evidence="2">Belongs to the cytochrome P450 family.</text>
</comment>
<evidence type="ECO:0008006" key="13">
    <source>
        <dbReference type="Google" id="ProtNLM"/>
    </source>
</evidence>
<dbReference type="EMBL" id="LJZO01000004">
    <property type="protein sequence ID" value="ROW02889.1"/>
    <property type="molecule type" value="Genomic_DNA"/>
</dbReference>
<dbReference type="AlphaFoldDB" id="A0A423WHK8"/>
<evidence type="ECO:0000256" key="3">
    <source>
        <dbReference type="ARBA" id="ARBA00022617"/>
    </source>
</evidence>
<evidence type="ECO:0000256" key="4">
    <source>
        <dbReference type="ARBA" id="ARBA00022723"/>
    </source>
</evidence>
<keyword evidence="10" id="KW-0812">Transmembrane</keyword>
<evidence type="ECO:0000256" key="5">
    <source>
        <dbReference type="ARBA" id="ARBA00023002"/>
    </source>
</evidence>
<evidence type="ECO:0000313" key="12">
    <source>
        <dbReference type="Proteomes" id="UP000284375"/>
    </source>
</evidence>
<dbReference type="InterPro" id="IPR001128">
    <property type="entry name" value="Cyt_P450"/>
</dbReference>
<proteinExistence type="inferred from homology"/>
<evidence type="ECO:0000313" key="11">
    <source>
        <dbReference type="EMBL" id="ROW02889.1"/>
    </source>
</evidence>
<evidence type="ECO:0000256" key="2">
    <source>
        <dbReference type="ARBA" id="ARBA00010617"/>
    </source>
</evidence>
<evidence type="ECO:0000256" key="10">
    <source>
        <dbReference type="SAM" id="Phobius"/>
    </source>
</evidence>
<comment type="cofactor">
    <cofactor evidence="1 8">
        <name>heme</name>
        <dbReference type="ChEBI" id="CHEBI:30413"/>
    </cofactor>
</comment>
<dbReference type="InterPro" id="IPR002403">
    <property type="entry name" value="Cyt_P450_E_grp-IV"/>
</dbReference>
<dbReference type="SUPFAM" id="SSF48264">
    <property type="entry name" value="Cytochrome P450"/>
    <property type="match status" value="1"/>
</dbReference>
<comment type="caution">
    <text evidence="11">The sequence shown here is derived from an EMBL/GenBank/DDBJ whole genome shotgun (WGS) entry which is preliminary data.</text>
</comment>
<dbReference type="PANTHER" id="PTHR46206:SF1">
    <property type="entry name" value="P450, PUTATIVE (EUROFUNG)-RELATED"/>
    <property type="match status" value="1"/>
</dbReference>
<dbReference type="GO" id="GO:0005506">
    <property type="term" value="F:iron ion binding"/>
    <property type="evidence" value="ECO:0007669"/>
    <property type="project" value="InterPro"/>
</dbReference>
<protein>
    <recommendedName>
        <fullName evidence="13">Cytochrome P450</fullName>
    </recommendedName>
</protein>
<feature type="region of interest" description="Disordered" evidence="9">
    <location>
        <begin position="267"/>
        <end position="296"/>
    </location>
</feature>
<feature type="binding site" description="axial binding residue" evidence="8">
    <location>
        <position position="504"/>
    </location>
    <ligand>
        <name>heme</name>
        <dbReference type="ChEBI" id="CHEBI:30413"/>
    </ligand>
    <ligandPart>
        <name>Fe</name>
        <dbReference type="ChEBI" id="CHEBI:18248"/>
    </ligandPart>
</feature>
<keyword evidence="5" id="KW-0560">Oxidoreductase</keyword>
<dbReference type="GO" id="GO:0020037">
    <property type="term" value="F:heme binding"/>
    <property type="evidence" value="ECO:0007669"/>
    <property type="project" value="InterPro"/>
</dbReference>
<dbReference type="GO" id="GO:0016705">
    <property type="term" value="F:oxidoreductase activity, acting on paired donors, with incorporation or reduction of molecular oxygen"/>
    <property type="evidence" value="ECO:0007669"/>
    <property type="project" value="InterPro"/>
</dbReference>
<evidence type="ECO:0000256" key="9">
    <source>
        <dbReference type="SAM" id="MobiDB-lite"/>
    </source>
</evidence>
<feature type="region of interest" description="Disordered" evidence="9">
    <location>
        <begin position="455"/>
        <end position="474"/>
    </location>
</feature>
<evidence type="ECO:0000256" key="6">
    <source>
        <dbReference type="ARBA" id="ARBA00023004"/>
    </source>
</evidence>
<dbReference type="OrthoDB" id="1844152at2759"/>
<evidence type="ECO:0000256" key="1">
    <source>
        <dbReference type="ARBA" id="ARBA00001971"/>
    </source>
</evidence>
<keyword evidence="12" id="KW-1185">Reference proteome</keyword>
<dbReference type="Proteomes" id="UP000284375">
    <property type="component" value="Unassembled WGS sequence"/>
</dbReference>
<dbReference type="PRINTS" id="PR00465">
    <property type="entry name" value="EP450IV"/>
</dbReference>
<keyword evidence="10" id="KW-0472">Membrane</keyword>
<dbReference type="Gene3D" id="1.10.630.10">
    <property type="entry name" value="Cytochrome P450"/>
    <property type="match status" value="1"/>
</dbReference>
<gene>
    <name evidence="11" type="ORF">VSDG_01929</name>
</gene>
<organism evidence="11 12">
    <name type="scientific">Cytospora chrysosperma</name>
    <name type="common">Cytospora canker fungus</name>
    <name type="synonym">Sphaeria chrysosperma</name>
    <dbReference type="NCBI Taxonomy" id="252740"/>
    <lineage>
        <taxon>Eukaryota</taxon>
        <taxon>Fungi</taxon>
        <taxon>Dikarya</taxon>
        <taxon>Ascomycota</taxon>
        <taxon>Pezizomycotina</taxon>
        <taxon>Sordariomycetes</taxon>
        <taxon>Sordariomycetidae</taxon>
        <taxon>Diaporthales</taxon>
        <taxon>Cytosporaceae</taxon>
        <taxon>Cytospora</taxon>
    </lineage>
</organism>
<keyword evidence="7" id="KW-0503">Monooxygenase</keyword>
<keyword evidence="10" id="KW-1133">Transmembrane helix</keyword>
<accession>A0A423WHK8</accession>
<feature type="transmembrane region" description="Helical" evidence="10">
    <location>
        <begin position="14"/>
        <end position="32"/>
    </location>
</feature>
<evidence type="ECO:0000256" key="8">
    <source>
        <dbReference type="PIRSR" id="PIRSR602403-1"/>
    </source>
</evidence>
<sequence>MANLSLFDILQRPAVWMPAVLIVAYTVYQLFFKPTNLPNLPVLNARPGEWFPLLRASWRNALDFKTACKQAHSQYHDEACIVPVTGSGNMVMLPAKHTKFLIDQPEHVLSLHESAMEALQCDYTMEARLIHEPVHQHIITTTLTQQIGNLVPDLAEETELSLDALWGTDTARWRDVCVYKTLQQSIGRVTNRIFVGLPVCRDPELVRLGIAYAQDVPFGATLLRFLPRALRPLAAPAITLPNRLHERAYLRVLVPTVERRLREYDERRAAAARDPEAQKEGGGDGPGPGPGPEPNDLLQWMVRQAKESGDAYLCKPRTLALRVLVLNFASIHTSSFAITHAVLDLVSSRSGYVDELRDEVRTVLARHGGRWDKRAVAEMEKLDSVFRESQRVNSFTTVGLGRLVVADDGLTTPDGVHIPKGNSVCVPGYALHHDPDIYPGADEFRPFRFSEKRRVGTEAKEENGGGGGGDKDAARASSYISRARQQWATTTNEFLGFGHGRAACPGRFFAATELKLMLAHLILHYDFEMLASRPRNVWFAINRVPPMEQTIRIRRRQE</sequence>